<dbReference type="SUPFAM" id="SSF159468">
    <property type="entry name" value="AtpF-like"/>
    <property type="match status" value="1"/>
</dbReference>
<dbReference type="InterPro" id="IPR008218">
    <property type="entry name" value="ATPase_V1-cplx_f_g_su"/>
</dbReference>
<evidence type="ECO:0008006" key="6">
    <source>
        <dbReference type="Google" id="ProtNLM"/>
    </source>
</evidence>
<evidence type="ECO:0000313" key="4">
    <source>
        <dbReference type="EMBL" id="RLE46539.1"/>
    </source>
</evidence>
<dbReference type="Proteomes" id="UP000278475">
    <property type="component" value="Unassembled WGS sequence"/>
</dbReference>
<comment type="caution">
    <text evidence="4">The sequence shown here is derived from an EMBL/GenBank/DDBJ whole genome shotgun (WGS) entry which is preliminary data.</text>
</comment>
<dbReference type="AlphaFoldDB" id="A0A497EJS7"/>
<keyword evidence="3" id="KW-0406">Ion transport</keyword>
<sequence>MAASIAVVGEERNILGFKPFGVDVYLALEKDEDPEEWFRTIIRKNYKLILITDAVAEKLKEQIDALWQKDFPVVLTIRGLGESGGVAFERLRSLVIKAIGTDLFKES</sequence>
<name>A0A497EJS7_9CREN</name>
<evidence type="ECO:0000256" key="1">
    <source>
        <dbReference type="ARBA" id="ARBA00010148"/>
    </source>
</evidence>
<organism evidence="4 5">
    <name type="scientific">Thermoproteota archaeon</name>
    <dbReference type="NCBI Taxonomy" id="2056631"/>
    <lineage>
        <taxon>Archaea</taxon>
        <taxon>Thermoproteota</taxon>
    </lineage>
</organism>
<accession>A0A497EJS7</accession>
<keyword evidence="2" id="KW-0813">Transport</keyword>
<protein>
    <recommendedName>
        <fullName evidence="6">V-type ATP synthase subunit F</fullName>
    </recommendedName>
</protein>
<dbReference type="Gene3D" id="3.40.50.10580">
    <property type="entry name" value="ATPase, V1 complex, subunit F"/>
    <property type="match status" value="1"/>
</dbReference>
<dbReference type="EMBL" id="QMQV01000178">
    <property type="protein sequence ID" value="RLE46539.1"/>
    <property type="molecule type" value="Genomic_DNA"/>
</dbReference>
<evidence type="ECO:0000256" key="2">
    <source>
        <dbReference type="ARBA" id="ARBA00022448"/>
    </source>
</evidence>
<dbReference type="GO" id="GO:0046961">
    <property type="term" value="F:proton-transporting ATPase activity, rotational mechanism"/>
    <property type="evidence" value="ECO:0007669"/>
    <property type="project" value="InterPro"/>
</dbReference>
<evidence type="ECO:0000313" key="5">
    <source>
        <dbReference type="Proteomes" id="UP000278475"/>
    </source>
</evidence>
<comment type="similarity">
    <text evidence="1">Belongs to the V-ATPase F subunit family.</text>
</comment>
<dbReference type="InterPro" id="IPR036906">
    <property type="entry name" value="ATPase_V1_fsu_sf"/>
</dbReference>
<gene>
    <name evidence="4" type="ORF">DRJ31_09920</name>
</gene>
<reference evidence="4 5" key="1">
    <citation type="submission" date="2018-06" db="EMBL/GenBank/DDBJ databases">
        <title>Extensive metabolic versatility and redundancy in microbially diverse, dynamic hydrothermal sediments.</title>
        <authorList>
            <person name="Dombrowski N."/>
            <person name="Teske A."/>
            <person name="Baker B.J."/>
        </authorList>
    </citation>
    <scope>NUCLEOTIDE SEQUENCE [LARGE SCALE GENOMIC DNA]</scope>
    <source>
        <strain evidence="4">B66_G16</strain>
    </source>
</reference>
<proteinExistence type="inferred from homology"/>
<evidence type="ECO:0000256" key="3">
    <source>
        <dbReference type="ARBA" id="ARBA00023065"/>
    </source>
</evidence>
<dbReference type="Pfam" id="PF01990">
    <property type="entry name" value="ATP-synt_F"/>
    <property type="match status" value="1"/>
</dbReference>